<protein>
    <submittedName>
        <fullName evidence="2">Uncharacterized protein</fullName>
    </submittedName>
</protein>
<reference evidence="2" key="1">
    <citation type="submission" date="2020-08" db="EMBL/GenBank/DDBJ databases">
        <title>Multicomponent nature underlies the extraordinary mechanical properties of spider dragline silk.</title>
        <authorList>
            <person name="Kono N."/>
            <person name="Nakamura H."/>
            <person name="Mori M."/>
            <person name="Yoshida Y."/>
            <person name="Ohtoshi R."/>
            <person name="Malay A.D."/>
            <person name="Moran D.A.P."/>
            <person name="Tomita M."/>
            <person name="Numata K."/>
            <person name="Arakawa K."/>
        </authorList>
    </citation>
    <scope>NUCLEOTIDE SEQUENCE</scope>
</reference>
<comment type="caution">
    <text evidence="2">The sequence shown here is derived from an EMBL/GenBank/DDBJ whole genome shotgun (WGS) entry which is preliminary data.</text>
</comment>
<evidence type="ECO:0000256" key="1">
    <source>
        <dbReference type="SAM" id="Phobius"/>
    </source>
</evidence>
<name>A0A8X6Y2L1_9ARAC</name>
<dbReference type="OrthoDB" id="6468135at2759"/>
<proteinExistence type="predicted"/>
<dbReference type="EMBL" id="BMAV01014670">
    <property type="protein sequence ID" value="GFY63255.1"/>
    <property type="molecule type" value="Genomic_DNA"/>
</dbReference>
<accession>A0A8X6Y2L1</accession>
<keyword evidence="1" id="KW-0472">Membrane</keyword>
<gene>
    <name evidence="2" type="ORF">TNIN_69972</name>
</gene>
<feature type="transmembrane region" description="Helical" evidence="1">
    <location>
        <begin position="51"/>
        <end position="77"/>
    </location>
</feature>
<evidence type="ECO:0000313" key="3">
    <source>
        <dbReference type="Proteomes" id="UP000886998"/>
    </source>
</evidence>
<dbReference type="Proteomes" id="UP000886998">
    <property type="component" value="Unassembled WGS sequence"/>
</dbReference>
<keyword evidence="1" id="KW-0812">Transmembrane</keyword>
<evidence type="ECO:0000313" key="2">
    <source>
        <dbReference type="EMBL" id="GFY63255.1"/>
    </source>
</evidence>
<keyword evidence="3" id="KW-1185">Reference proteome</keyword>
<keyword evidence="1" id="KW-1133">Transmembrane helix</keyword>
<organism evidence="2 3">
    <name type="scientific">Trichonephila inaurata madagascariensis</name>
    <dbReference type="NCBI Taxonomy" id="2747483"/>
    <lineage>
        <taxon>Eukaryota</taxon>
        <taxon>Metazoa</taxon>
        <taxon>Ecdysozoa</taxon>
        <taxon>Arthropoda</taxon>
        <taxon>Chelicerata</taxon>
        <taxon>Arachnida</taxon>
        <taxon>Araneae</taxon>
        <taxon>Araneomorphae</taxon>
        <taxon>Entelegynae</taxon>
        <taxon>Araneoidea</taxon>
        <taxon>Nephilidae</taxon>
        <taxon>Trichonephila</taxon>
        <taxon>Trichonephila inaurata</taxon>
    </lineage>
</organism>
<dbReference type="AlphaFoldDB" id="A0A8X6Y2L1"/>
<sequence>MDYCSRFPCPDYPWQATVSKLSAELKYKVLALANSSWPLHPKDQREFTPEAIFMIFVVLLFLLFAAIGTAITIFEYFDKPRIRRNSSSKVCENEMFPKSSAPTYKERENIKDLPQKGLINT</sequence>